<dbReference type="AlphaFoldDB" id="A0A660E5W9"/>
<proteinExistence type="predicted"/>
<evidence type="ECO:0000313" key="2">
    <source>
        <dbReference type="EMBL" id="VDG28445.1"/>
    </source>
</evidence>
<keyword evidence="1" id="KW-1133">Transmembrane helix</keyword>
<dbReference type="EMBL" id="UYIG01000112">
    <property type="protein sequence ID" value="VDG28445.1"/>
    <property type="molecule type" value="Genomic_DNA"/>
</dbReference>
<evidence type="ECO:0000256" key="1">
    <source>
        <dbReference type="SAM" id="Phobius"/>
    </source>
</evidence>
<accession>A0A660E5W9</accession>
<name>A0A660E5W9_9LACO</name>
<protein>
    <submittedName>
        <fullName evidence="2">Immunity protein [Lactobacillus coryniformis subsp. coryniformis KCTC 3167 = DSM]</fullName>
    </submittedName>
</protein>
<keyword evidence="3" id="KW-1185">Reference proteome</keyword>
<feature type="transmembrane region" description="Helical" evidence="1">
    <location>
        <begin position="44"/>
        <end position="66"/>
    </location>
</feature>
<dbReference type="OrthoDB" id="2324974at2"/>
<evidence type="ECO:0000313" key="3">
    <source>
        <dbReference type="Proteomes" id="UP000289996"/>
    </source>
</evidence>
<organism evidence="2 3">
    <name type="scientific">Lactiplantibacillus mudanjiangensis</name>
    <dbReference type="NCBI Taxonomy" id="1296538"/>
    <lineage>
        <taxon>Bacteria</taxon>
        <taxon>Bacillati</taxon>
        <taxon>Bacillota</taxon>
        <taxon>Bacilli</taxon>
        <taxon>Lactobacillales</taxon>
        <taxon>Lactobacillaceae</taxon>
        <taxon>Lactiplantibacillus</taxon>
    </lineage>
</organism>
<dbReference type="Proteomes" id="UP000289996">
    <property type="component" value="Unassembled WGS sequence"/>
</dbReference>
<reference evidence="2 3" key="1">
    <citation type="submission" date="2018-11" db="EMBL/GenBank/DDBJ databases">
        <authorList>
            <person name="Wuyts S."/>
        </authorList>
    </citation>
    <scope>NUCLEOTIDE SEQUENCE [LARGE SCALE GENOMIC DNA]</scope>
    <source>
        <strain evidence="2">Lactobacillus mudanjiangensis AMBF249</strain>
    </source>
</reference>
<gene>
    <name evidence="2" type="ORF">MUDAN_MDHGFNIF_00631</name>
</gene>
<keyword evidence="1" id="KW-0812">Transmembrane</keyword>
<dbReference type="RefSeq" id="WP_130844813.1">
    <property type="nucleotide sequence ID" value="NZ_BJDY01000004.1"/>
</dbReference>
<sequence>MIVKLVGIACLALSIWQFYAAKNAFMQVKHHGNQGTSAFIAFGLWYGFLFGIILLFAGIMLLFYGLPF</sequence>
<keyword evidence="1" id="KW-0472">Membrane</keyword>